<dbReference type="AlphaFoldDB" id="A0A8X6QV29"/>
<comment type="caution">
    <text evidence="1">The sequence shown here is derived from an EMBL/GenBank/DDBJ whole genome shotgun (WGS) entry which is preliminary data.</text>
</comment>
<accession>A0A8X6QV29</accession>
<gene>
    <name evidence="1" type="ORF">NPIL_427371</name>
</gene>
<protein>
    <submittedName>
        <fullName evidence="1">Uncharacterized protein</fullName>
    </submittedName>
</protein>
<dbReference type="EMBL" id="BMAW01084971">
    <property type="protein sequence ID" value="GFU40903.1"/>
    <property type="molecule type" value="Genomic_DNA"/>
</dbReference>
<evidence type="ECO:0000313" key="2">
    <source>
        <dbReference type="Proteomes" id="UP000887013"/>
    </source>
</evidence>
<organism evidence="1 2">
    <name type="scientific">Nephila pilipes</name>
    <name type="common">Giant wood spider</name>
    <name type="synonym">Nephila maculata</name>
    <dbReference type="NCBI Taxonomy" id="299642"/>
    <lineage>
        <taxon>Eukaryota</taxon>
        <taxon>Metazoa</taxon>
        <taxon>Ecdysozoa</taxon>
        <taxon>Arthropoda</taxon>
        <taxon>Chelicerata</taxon>
        <taxon>Arachnida</taxon>
        <taxon>Araneae</taxon>
        <taxon>Araneomorphae</taxon>
        <taxon>Entelegynae</taxon>
        <taxon>Araneoidea</taxon>
        <taxon>Nephilidae</taxon>
        <taxon>Nephila</taxon>
    </lineage>
</organism>
<evidence type="ECO:0000313" key="1">
    <source>
        <dbReference type="EMBL" id="GFU40903.1"/>
    </source>
</evidence>
<keyword evidence="2" id="KW-1185">Reference proteome</keyword>
<proteinExistence type="predicted"/>
<reference evidence="1" key="1">
    <citation type="submission" date="2020-08" db="EMBL/GenBank/DDBJ databases">
        <title>Multicomponent nature underlies the extraordinary mechanical properties of spider dragline silk.</title>
        <authorList>
            <person name="Kono N."/>
            <person name="Nakamura H."/>
            <person name="Mori M."/>
            <person name="Yoshida Y."/>
            <person name="Ohtoshi R."/>
            <person name="Malay A.D."/>
            <person name="Moran D.A.P."/>
            <person name="Tomita M."/>
            <person name="Numata K."/>
            <person name="Arakawa K."/>
        </authorList>
    </citation>
    <scope>NUCLEOTIDE SEQUENCE</scope>
</reference>
<dbReference type="Proteomes" id="UP000887013">
    <property type="component" value="Unassembled WGS sequence"/>
</dbReference>
<name>A0A8X6QV29_NEPPI</name>
<feature type="non-terminal residue" evidence="1">
    <location>
        <position position="19"/>
    </location>
</feature>
<sequence length="19" mass="2433">MDPTRRPRYMKRQVFKGCY</sequence>